<dbReference type="Gene3D" id="3.60.10.10">
    <property type="entry name" value="Endonuclease/exonuclease/phosphatase"/>
    <property type="match status" value="1"/>
</dbReference>
<dbReference type="Pfam" id="PF03372">
    <property type="entry name" value="Exo_endo_phos"/>
    <property type="match status" value="1"/>
</dbReference>
<feature type="domain" description="Endonuclease/exonuclease/phosphatase" evidence="1">
    <location>
        <begin position="4"/>
        <end position="153"/>
    </location>
</feature>
<protein>
    <submittedName>
        <fullName evidence="2">Endonuclease/exonuclease/phosphatase family protein</fullName>
    </submittedName>
</protein>
<dbReference type="EMBL" id="JBHUDG010000019">
    <property type="protein sequence ID" value="MFD1630666.1"/>
    <property type="molecule type" value="Genomic_DNA"/>
</dbReference>
<reference evidence="3" key="1">
    <citation type="journal article" date="2019" name="Int. J. Syst. Evol. Microbiol.">
        <title>The Global Catalogue of Microorganisms (GCM) 10K type strain sequencing project: providing services to taxonomists for standard genome sequencing and annotation.</title>
        <authorList>
            <consortium name="The Broad Institute Genomics Platform"/>
            <consortium name="The Broad Institute Genome Sequencing Center for Infectious Disease"/>
            <person name="Wu L."/>
            <person name="Ma J."/>
        </authorList>
    </citation>
    <scope>NUCLEOTIDE SEQUENCE [LARGE SCALE GENOMIC DNA]</scope>
    <source>
        <strain evidence="3">CCUG 53762</strain>
    </source>
</reference>
<dbReference type="GO" id="GO:0004519">
    <property type="term" value="F:endonuclease activity"/>
    <property type="evidence" value="ECO:0007669"/>
    <property type="project" value="UniProtKB-KW"/>
</dbReference>
<proteinExistence type="predicted"/>
<sequence length="234" mass="27681">MKIITWNCNGAFRNKYSSLDCFNADVLVIQECENPFISNDVSYKHFAKNHIWIGNNKHKGLGIFAKEEIKIKSLDWSNIYETHPVNYFLPVQINHTQTLIAVWAHHNNSPTFGYIGQLWKYLQINADKLKNSIIIGDFNSNKIWDCWDRWWNHSEVVNILKNNGIESAYHKLYNENHGEEVQKTFFLHRNHLKAYHIDYCFLPTSLLQETTKIEIPNFENWKSLSDHLPLIIEY</sequence>
<accession>A0ABW4IGB2</accession>
<dbReference type="SUPFAM" id="SSF56219">
    <property type="entry name" value="DNase I-like"/>
    <property type="match status" value="1"/>
</dbReference>
<dbReference type="RefSeq" id="WP_379663044.1">
    <property type="nucleotide sequence ID" value="NZ_JBHUDG010000019.1"/>
</dbReference>
<keyword evidence="2" id="KW-0255">Endonuclease</keyword>
<name>A0ABW4IGB2_9SPHI</name>
<evidence type="ECO:0000313" key="2">
    <source>
        <dbReference type="EMBL" id="MFD1630666.1"/>
    </source>
</evidence>
<dbReference type="InterPro" id="IPR036691">
    <property type="entry name" value="Endo/exonu/phosph_ase_sf"/>
</dbReference>
<evidence type="ECO:0000259" key="1">
    <source>
        <dbReference type="Pfam" id="PF03372"/>
    </source>
</evidence>
<comment type="caution">
    <text evidence="2">The sequence shown here is derived from an EMBL/GenBank/DDBJ whole genome shotgun (WGS) entry which is preliminary data.</text>
</comment>
<keyword evidence="2" id="KW-0540">Nuclease</keyword>
<gene>
    <name evidence="2" type="ORF">ACFSAH_12305</name>
</gene>
<keyword evidence="3" id="KW-1185">Reference proteome</keyword>
<evidence type="ECO:0000313" key="3">
    <source>
        <dbReference type="Proteomes" id="UP001597118"/>
    </source>
</evidence>
<organism evidence="2 3">
    <name type="scientific">Pseudopedobacter beijingensis</name>
    <dbReference type="NCBI Taxonomy" id="1207056"/>
    <lineage>
        <taxon>Bacteria</taxon>
        <taxon>Pseudomonadati</taxon>
        <taxon>Bacteroidota</taxon>
        <taxon>Sphingobacteriia</taxon>
        <taxon>Sphingobacteriales</taxon>
        <taxon>Sphingobacteriaceae</taxon>
        <taxon>Pseudopedobacter</taxon>
    </lineage>
</organism>
<dbReference type="InterPro" id="IPR005135">
    <property type="entry name" value="Endo/exonuclease/phosphatase"/>
</dbReference>
<dbReference type="Proteomes" id="UP001597118">
    <property type="component" value="Unassembled WGS sequence"/>
</dbReference>
<keyword evidence="2" id="KW-0378">Hydrolase</keyword>